<gene>
    <name evidence="1" type="ORF">FCI23_34070</name>
</gene>
<organism evidence="1 2">
    <name type="scientific">Actinacidiphila oryziradicis</name>
    <dbReference type="NCBI Taxonomy" id="2571141"/>
    <lineage>
        <taxon>Bacteria</taxon>
        <taxon>Bacillati</taxon>
        <taxon>Actinomycetota</taxon>
        <taxon>Actinomycetes</taxon>
        <taxon>Kitasatosporales</taxon>
        <taxon>Streptomycetaceae</taxon>
        <taxon>Actinacidiphila</taxon>
    </lineage>
</organism>
<protein>
    <recommendedName>
        <fullName evidence="3">GIY-YIG nuclease family protein</fullName>
    </recommendedName>
</protein>
<keyword evidence="2" id="KW-1185">Reference proteome</keyword>
<name>A0A4U0S702_9ACTN</name>
<evidence type="ECO:0000313" key="2">
    <source>
        <dbReference type="Proteomes" id="UP000305778"/>
    </source>
</evidence>
<proteinExistence type="predicted"/>
<dbReference type="AlphaFoldDB" id="A0A4U0S702"/>
<evidence type="ECO:0008006" key="3">
    <source>
        <dbReference type="Google" id="ProtNLM"/>
    </source>
</evidence>
<comment type="caution">
    <text evidence="1">The sequence shown here is derived from an EMBL/GenBank/DDBJ whole genome shotgun (WGS) entry which is preliminary data.</text>
</comment>
<dbReference type="Proteomes" id="UP000305778">
    <property type="component" value="Unassembled WGS sequence"/>
</dbReference>
<dbReference type="OrthoDB" id="4301829at2"/>
<reference evidence="1 2" key="1">
    <citation type="submission" date="2019-04" db="EMBL/GenBank/DDBJ databases">
        <title>Streptomyces oryziradicis sp. nov., a novel actinomycete isolated from rhizosphere soil of rice (Oryza sativa L.).</title>
        <authorList>
            <person name="Li C."/>
        </authorList>
    </citation>
    <scope>NUCLEOTIDE SEQUENCE [LARGE SCALE GENOMIC DNA]</scope>
    <source>
        <strain evidence="1 2">NEAU-C40</strain>
    </source>
</reference>
<sequence length="137" mass="15448">MPVPGQRLPGPLIRRSHIPLMRKALGHLARPEEPLWFRIDAVDVTSPGLYLVVDAAGRIVWMGMAAGDEGIAGRITMHLREEWKRTTFDRVWTFPAWDSVSRQELAAAESWAADALDLRSQMPDRTWPTVRPTPCPP</sequence>
<accession>A0A4U0S702</accession>
<dbReference type="EMBL" id="SUMC01000045">
    <property type="protein sequence ID" value="TKA04906.1"/>
    <property type="molecule type" value="Genomic_DNA"/>
</dbReference>
<dbReference type="RefSeq" id="WP_136727997.1">
    <property type="nucleotide sequence ID" value="NZ_SUMC01000045.1"/>
</dbReference>
<evidence type="ECO:0000313" key="1">
    <source>
        <dbReference type="EMBL" id="TKA04906.1"/>
    </source>
</evidence>